<dbReference type="NCBIfam" id="TIGR00231">
    <property type="entry name" value="small_GTP"/>
    <property type="match status" value="1"/>
</dbReference>
<dbReference type="InterPro" id="IPR027417">
    <property type="entry name" value="P-loop_NTPase"/>
</dbReference>
<dbReference type="InterPro" id="IPR004161">
    <property type="entry name" value="EFTu-like_2"/>
</dbReference>
<dbReference type="InterPro" id="IPR000795">
    <property type="entry name" value="T_Tr_GTP-bd_dom"/>
</dbReference>
<comment type="function">
    <text evidence="9 12">Required for accurate and efficient protein synthesis under certain stress conditions. May act as a fidelity factor of the translation reaction, by catalyzing a one-codon backward translocation of tRNAs on improperly translocated ribosomes. Back-translocation proceeds from a post-translocation (POST) complex to a pre-translocation (PRE) complex, thus giving elongation factor G a second chance to translocate the tRNAs correctly. Binds to ribosomes in a GTP-dependent manner.</text>
</comment>
<evidence type="ECO:0000256" key="11">
    <source>
        <dbReference type="ARBA" id="ARBA00066744"/>
    </source>
</evidence>
<dbReference type="FunFam" id="2.40.30.10:FF:000015">
    <property type="entry name" value="Translation factor GUF1, mitochondrial"/>
    <property type="match status" value="1"/>
</dbReference>
<comment type="caution">
    <text evidence="14">The sequence shown here is derived from an EMBL/GenBank/DDBJ whole genome shotgun (WGS) entry which is preliminary data.</text>
</comment>
<evidence type="ECO:0000256" key="2">
    <source>
        <dbReference type="ARBA" id="ARBA00022475"/>
    </source>
</evidence>
<accession>A0A7V8VD01</accession>
<feature type="binding site" evidence="12">
    <location>
        <begin position="18"/>
        <end position="23"/>
    </location>
    <ligand>
        <name>GTP</name>
        <dbReference type="ChEBI" id="CHEBI:37565"/>
    </ligand>
</feature>
<keyword evidence="4 12" id="KW-0378">Hydrolase</keyword>
<dbReference type="PROSITE" id="PS51722">
    <property type="entry name" value="G_TR_2"/>
    <property type="match status" value="1"/>
</dbReference>
<dbReference type="Gene3D" id="3.30.70.2570">
    <property type="entry name" value="Elongation factor 4, C-terminal domain"/>
    <property type="match status" value="1"/>
</dbReference>
<dbReference type="InterPro" id="IPR038363">
    <property type="entry name" value="LepA_C_sf"/>
</dbReference>
<sequence>MPTPTFQIRNFCIIAHIDHGKSTLADQFLLKTGTLQEREMREQALDSMDLERERGITIRMHPVTLYYTYGGREYELNLIDTPGHVDFHYEVSRSLAACEGAILLVDAFQGVQAQTVANAFLAMEANLKIIPVLNKIDLPQARPEHVIAEMEQALLIDPAEVLRVSAKTGLGMDELMAAVIERIPPPQGSVEQPLRALVYNSHFDTYKGVVVYVRIMDGQLRVGQKVRFMRTGREFVVTEVGRFRPGMTRCEELSAGEVGYFTANIKTLEYVNIGDTVTDALCPAAEPLPGYKEPKPMVFSGLYPVNNDDFEDLREALARLKLNDSSFTYQPEVSDGLGFGFRCGFLGMLHREIIQQRLERECDIELVQTAPNVTYEILKRDGTVVTVHGPQDVPDAGQIQEFREPIVRVSFLLPAENIGAIMQLCTDRRGTFVRTEYLSPKRVMLVYEMPLAEVIYDLYDKLKSITHGYGTMDYEFIGFRAADLVKLDILVHGNRVDALSVIVHRSQAERRGRAILKKLRDQIDRHLFEVALQAAIGSRIVARENIAPLRKNVTAKCYGGDITRKRKLWAKQAEGKKRLKQIGKVEVPQEAFLAVLEQE</sequence>
<dbReference type="Pfam" id="PF00679">
    <property type="entry name" value="EFG_C"/>
    <property type="match status" value="1"/>
</dbReference>
<evidence type="ECO:0000313" key="14">
    <source>
        <dbReference type="EMBL" id="MBA2225507.1"/>
    </source>
</evidence>
<comment type="catalytic activity">
    <reaction evidence="8 12">
        <text>GTP + H2O = GDP + phosphate + H(+)</text>
        <dbReference type="Rhea" id="RHEA:19669"/>
        <dbReference type="ChEBI" id="CHEBI:15377"/>
        <dbReference type="ChEBI" id="CHEBI:15378"/>
        <dbReference type="ChEBI" id="CHEBI:37565"/>
        <dbReference type="ChEBI" id="CHEBI:43474"/>
        <dbReference type="ChEBI" id="CHEBI:58189"/>
        <dbReference type="EC" id="3.6.5.n1"/>
    </reaction>
</comment>
<dbReference type="CDD" id="cd16260">
    <property type="entry name" value="EF4_III"/>
    <property type="match status" value="1"/>
</dbReference>
<evidence type="ECO:0000256" key="1">
    <source>
        <dbReference type="ARBA" id="ARBA00005454"/>
    </source>
</evidence>
<dbReference type="PANTHER" id="PTHR43512">
    <property type="entry name" value="TRANSLATION FACTOR GUF1-RELATED"/>
    <property type="match status" value="1"/>
</dbReference>
<dbReference type="GO" id="GO:0045727">
    <property type="term" value="P:positive regulation of translation"/>
    <property type="evidence" value="ECO:0007669"/>
    <property type="project" value="UniProtKB-UniRule"/>
</dbReference>
<dbReference type="GO" id="GO:0003746">
    <property type="term" value="F:translation elongation factor activity"/>
    <property type="evidence" value="ECO:0007669"/>
    <property type="project" value="UniProtKB-UniRule"/>
</dbReference>
<dbReference type="CDD" id="cd03699">
    <property type="entry name" value="EF4_II"/>
    <property type="match status" value="1"/>
</dbReference>
<dbReference type="FunFam" id="3.30.70.2570:FF:000001">
    <property type="entry name" value="Translation factor GUF1, mitochondrial"/>
    <property type="match status" value="1"/>
</dbReference>
<feature type="binding site" evidence="12">
    <location>
        <begin position="134"/>
        <end position="137"/>
    </location>
    <ligand>
        <name>GTP</name>
        <dbReference type="ChEBI" id="CHEBI:37565"/>
    </ligand>
</feature>
<dbReference type="CDD" id="cd03709">
    <property type="entry name" value="lepA_C"/>
    <property type="match status" value="1"/>
</dbReference>
<dbReference type="SUPFAM" id="SSF54980">
    <property type="entry name" value="EF-G C-terminal domain-like"/>
    <property type="match status" value="2"/>
</dbReference>
<evidence type="ECO:0000256" key="7">
    <source>
        <dbReference type="ARBA" id="ARBA00023136"/>
    </source>
</evidence>
<dbReference type="InterPro" id="IPR013842">
    <property type="entry name" value="LepA_CTD"/>
</dbReference>
<reference evidence="14 15" key="1">
    <citation type="submission" date="2020-07" db="EMBL/GenBank/DDBJ databases">
        <title>Thermogemmata thermophila gen. nov., sp. nov., a novel moderate thermophilic planctomycete from a Kamchatka hot spring.</title>
        <authorList>
            <person name="Elcheninov A.G."/>
            <person name="Podosokorskaya O.A."/>
            <person name="Kovaleva O.L."/>
            <person name="Novikov A."/>
            <person name="Bonch-Osmolovskaya E.A."/>
            <person name="Toshchakov S.V."/>
            <person name="Kublanov I.V."/>
        </authorList>
    </citation>
    <scope>NUCLEOTIDE SEQUENCE [LARGE SCALE GENOMIC DNA]</scope>
    <source>
        <strain evidence="14 15">2918</strain>
    </source>
</reference>
<dbReference type="Proteomes" id="UP000542342">
    <property type="component" value="Unassembled WGS sequence"/>
</dbReference>
<dbReference type="Gene3D" id="3.30.70.240">
    <property type="match status" value="1"/>
</dbReference>
<name>A0A7V8VD01_9BACT</name>
<dbReference type="CDD" id="cd01890">
    <property type="entry name" value="LepA"/>
    <property type="match status" value="1"/>
</dbReference>
<evidence type="ECO:0000256" key="10">
    <source>
        <dbReference type="ARBA" id="ARBA00061052"/>
    </source>
</evidence>
<dbReference type="RefSeq" id="WP_194536927.1">
    <property type="nucleotide sequence ID" value="NZ_JACEFB010000002.1"/>
</dbReference>
<dbReference type="Pfam" id="PF06421">
    <property type="entry name" value="LepA_C"/>
    <property type="match status" value="1"/>
</dbReference>
<evidence type="ECO:0000256" key="9">
    <source>
        <dbReference type="ARBA" id="ARBA00057626"/>
    </source>
</evidence>
<dbReference type="PRINTS" id="PR00315">
    <property type="entry name" value="ELONGATNFCT"/>
</dbReference>
<dbReference type="GO" id="GO:0005525">
    <property type="term" value="F:GTP binding"/>
    <property type="evidence" value="ECO:0007669"/>
    <property type="project" value="UniProtKB-UniRule"/>
</dbReference>
<dbReference type="SUPFAM" id="SSF52540">
    <property type="entry name" value="P-loop containing nucleoside triphosphate hydrolases"/>
    <property type="match status" value="1"/>
</dbReference>
<dbReference type="InterPro" id="IPR035647">
    <property type="entry name" value="EFG_III/V"/>
</dbReference>
<dbReference type="GO" id="GO:0003924">
    <property type="term" value="F:GTPase activity"/>
    <property type="evidence" value="ECO:0007669"/>
    <property type="project" value="UniProtKB-UniRule"/>
</dbReference>
<dbReference type="EC" id="3.6.5.n1" evidence="11 12"/>
<gene>
    <name evidence="12 14" type="primary">lepA</name>
    <name evidence="14" type="ORF">H0921_04945</name>
</gene>
<proteinExistence type="inferred from homology"/>
<dbReference type="Gene3D" id="3.30.70.870">
    <property type="entry name" value="Elongation Factor G (Translational Gtpase), domain 3"/>
    <property type="match status" value="1"/>
</dbReference>
<dbReference type="InterPro" id="IPR000640">
    <property type="entry name" value="EFG_V-like"/>
</dbReference>
<dbReference type="InterPro" id="IPR035654">
    <property type="entry name" value="LepA_IV"/>
</dbReference>
<keyword evidence="6 12" id="KW-0342">GTP-binding</keyword>
<evidence type="ECO:0000259" key="13">
    <source>
        <dbReference type="PROSITE" id="PS51722"/>
    </source>
</evidence>
<evidence type="ECO:0000313" key="15">
    <source>
        <dbReference type="Proteomes" id="UP000542342"/>
    </source>
</evidence>
<dbReference type="InterPro" id="IPR006297">
    <property type="entry name" value="EF-4"/>
</dbReference>
<dbReference type="HAMAP" id="MF_00071">
    <property type="entry name" value="LepA"/>
    <property type="match status" value="1"/>
</dbReference>
<dbReference type="FunFam" id="3.30.70.240:FF:000007">
    <property type="entry name" value="Translation factor GUF1, mitochondrial"/>
    <property type="match status" value="1"/>
</dbReference>
<keyword evidence="15" id="KW-1185">Reference proteome</keyword>
<dbReference type="FunFam" id="3.30.70.870:FF:000004">
    <property type="entry name" value="Translation factor GUF1, mitochondrial"/>
    <property type="match status" value="1"/>
</dbReference>
<organism evidence="14 15">
    <name type="scientific">Thermogemmata fonticola</name>
    <dbReference type="NCBI Taxonomy" id="2755323"/>
    <lineage>
        <taxon>Bacteria</taxon>
        <taxon>Pseudomonadati</taxon>
        <taxon>Planctomycetota</taxon>
        <taxon>Planctomycetia</taxon>
        <taxon>Gemmatales</taxon>
        <taxon>Gemmataceae</taxon>
        <taxon>Thermogemmata</taxon>
    </lineage>
</organism>
<dbReference type="FunFam" id="3.40.50.300:FF:000078">
    <property type="entry name" value="Elongation factor 4"/>
    <property type="match status" value="1"/>
</dbReference>
<evidence type="ECO:0000256" key="8">
    <source>
        <dbReference type="ARBA" id="ARBA00050293"/>
    </source>
</evidence>
<comment type="similarity">
    <text evidence="10">Belongs to the GTP-binding elongation factor family. LepA subfamily.</text>
</comment>
<keyword evidence="5 12" id="KW-0648">Protein biosynthesis</keyword>
<dbReference type="GO" id="GO:0005886">
    <property type="term" value="C:plasma membrane"/>
    <property type="evidence" value="ECO:0007669"/>
    <property type="project" value="UniProtKB-SubCell"/>
</dbReference>
<dbReference type="Pfam" id="PF03144">
    <property type="entry name" value="GTP_EFTU_D2"/>
    <property type="match status" value="1"/>
</dbReference>
<keyword evidence="14" id="KW-0251">Elongation factor</keyword>
<evidence type="ECO:0000256" key="5">
    <source>
        <dbReference type="ARBA" id="ARBA00022917"/>
    </source>
</evidence>
<dbReference type="AlphaFoldDB" id="A0A7V8VD01"/>
<dbReference type="PANTHER" id="PTHR43512:SF4">
    <property type="entry name" value="TRANSLATION FACTOR GUF1 HOMOLOG, CHLOROPLASTIC"/>
    <property type="match status" value="1"/>
</dbReference>
<evidence type="ECO:0000256" key="12">
    <source>
        <dbReference type="HAMAP-Rule" id="MF_00071"/>
    </source>
</evidence>
<keyword evidence="3 12" id="KW-0547">Nucleotide-binding</keyword>
<comment type="similarity">
    <text evidence="1 12">Belongs to the TRAFAC class translation factor GTPase superfamily. Classic translation factor GTPase family. LepA subfamily.</text>
</comment>
<keyword evidence="2 12" id="KW-1003">Cell membrane</keyword>
<dbReference type="GO" id="GO:0043022">
    <property type="term" value="F:ribosome binding"/>
    <property type="evidence" value="ECO:0007669"/>
    <property type="project" value="UniProtKB-UniRule"/>
</dbReference>
<dbReference type="NCBIfam" id="TIGR01393">
    <property type="entry name" value="lepA"/>
    <property type="match status" value="1"/>
</dbReference>
<evidence type="ECO:0000256" key="3">
    <source>
        <dbReference type="ARBA" id="ARBA00022741"/>
    </source>
</evidence>
<dbReference type="EMBL" id="JACEFB010000002">
    <property type="protein sequence ID" value="MBA2225507.1"/>
    <property type="molecule type" value="Genomic_DNA"/>
</dbReference>
<evidence type="ECO:0000256" key="4">
    <source>
        <dbReference type="ARBA" id="ARBA00022801"/>
    </source>
</evidence>
<dbReference type="Gene3D" id="3.40.50.300">
    <property type="entry name" value="P-loop containing nucleotide triphosphate hydrolases"/>
    <property type="match status" value="1"/>
</dbReference>
<comment type="subcellular location">
    <subcellularLocation>
        <location evidence="12">Cell membrane</location>
        <topology evidence="12">Peripheral membrane protein</topology>
        <orientation evidence="12">Cytoplasmic side</orientation>
    </subcellularLocation>
</comment>
<evidence type="ECO:0000256" key="6">
    <source>
        <dbReference type="ARBA" id="ARBA00023134"/>
    </source>
</evidence>
<feature type="domain" description="Tr-type G" evidence="13">
    <location>
        <begin position="6"/>
        <end position="187"/>
    </location>
</feature>
<dbReference type="Pfam" id="PF00009">
    <property type="entry name" value="GTP_EFTU"/>
    <property type="match status" value="1"/>
</dbReference>
<dbReference type="Gene3D" id="2.40.30.10">
    <property type="entry name" value="Translation factors"/>
    <property type="match status" value="1"/>
</dbReference>
<dbReference type="InterPro" id="IPR005225">
    <property type="entry name" value="Small_GTP-bd"/>
</dbReference>
<keyword evidence="7 12" id="KW-0472">Membrane</keyword>
<protein>
    <recommendedName>
        <fullName evidence="11 12">Elongation factor 4</fullName>
        <shortName evidence="12">EF-4</shortName>
        <ecNumber evidence="11 12">3.6.5.n1</ecNumber>
    </recommendedName>
    <alternativeName>
        <fullName evidence="12">Ribosomal back-translocase LepA</fullName>
    </alternativeName>
</protein>